<dbReference type="PaxDb" id="30732-ENSOMEP00000014704"/>
<reference evidence="3" key="2">
    <citation type="submission" date="2025-09" db="UniProtKB">
        <authorList>
            <consortium name="Ensembl"/>
        </authorList>
    </citation>
    <scope>IDENTIFICATION</scope>
</reference>
<reference evidence="3" key="1">
    <citation type="submission" date="2025-08" db="UniProtKB">
        <authorList>
            <consortium name="Ensembl"/>
        </authorList>
    </citation>
    <scope>IDENTIFICATION</scope>
</reference>
<feature type="region of interest" description="Disordered" evidence="1">
    <location>
        <begin position="1"/>
        <end position="28"/>
    </location>
</feature>
<name>A0A3B3CAR9_ORYME</name>
<dbReference type="AlphaFoldDB" id="A0A3B3CAR9"/>
<dbReference type="SMART" id="SM01356">
    <property type="entry name" value="AP4E_app_platf"/>
    <property type="match status" value="1"/>
</dbReference>
<dbReference type="Pfam" id="PF14807">
    <property type="entry name" value="AP4E_app_platf"/>
    <property type="match status" value="1"/>
</dbReference>
<feature type="domain" description="AP-4 complex subunit epsilon-1 C-terminal" evidence="2">
    <location>
        <begin position="282"/>
        <end position="386"/>
    </location>
</feature>
<accession>A0A3B3CAR9</accession>
<dbReference type="STRING" id="30732.ENSOMEP00000014704"/>
<evidence type="ECO:0000256" key="1">
    <source>
        <dbReference type="SAM" id="MobiDB-lite"/>
    </source>
</evidence>
<feature type="compositionally biased region" description="Polar residues" evidence="1">
    <location>
        <begin position="95"/>
        <end position="112"/>
    </location>
</feature>
<dbReference type="InterPro" id="IPR028269">
    <property type="entry name" value="AP4E1_C"/>
</dbReference>
<dbReference type="GeneTree" id="ENSGT00940000175727"/>
<keyword evidence="4" id="KW-1185">Reference proteome</keyword>
<feature type="region of interest" description="Disordered" evidence="1">
    <location>
        <begin position="93"/>
        <end position="112"/>
    </location>
</feature>
<organism evidence="3 4">
    <name type="scientific">Oryzias melastigma</name>
    <name type="common">Marine medaka</name>
    <dbReference type="NCBI Taxonomy" id="30732"/>
    <lineage>
        <taxon>Eukaryota</taxon>
        <taxon>Metazoa</taxon>
        <taxon>Chordata</taxon>
        <taxon>Craniata</taxon>
        <taxon>Vertebrata</taxon>
        <taxon>Euteleostomi</taxon>
        <taxon>Actinopterygii</taxon>
        <taxon>Neopterygii</taxon>
        <taxon>Teleostei</taxon>
        <taxon>Neoteleostei</taxon>
        <taxon>Acanthomorphata</taxon>
        <taxon>Ovalentaria</taxon>
        <taxon>Atherinomorphae</taxon>
        <taxon>Beloniformes</taxon>
        <taxon>Adrianichthyidae</taxon>
        <taxon>Oryziinae</taxon>
        <taxon>Oryzias</taxon>
    </lineage>
</organism>
<evidence type="ECO:0000259" key="2">
    <source>
        <dbReference type="SMART" id="SM01356"/>
    </source>
</evidence>
<proteinExistence type="predicted"/>
<evidence type="ECO:0000313" key="3">
    <source>
        <dbReference type="Ensembl" id="ENSOMEP00000014704.1"/>
    </source>
</evidence>
<dbReference type="Proteomes" id="UP000261560">
    <property type="component" value="Unplaced"/>
</dbReference>
<feature type="compositionally biased region" description="Basic and acidic residues" evidence="1">
    <location>
        <begin position="131"/>
        <end position="145"/>
    </location>
</feature>
<feature type="region of interest" description="Disordered" evidence="1">
    <location>
        <begin position="131"/>
        <end position="153"/>
    </location>
</feature>
<sequence length="388" mass="42847">RSPGQQGDADSCHSRTPTANPEGDREKQQLASSLFGGLSSQSSVCLVSFFIFSFTVRVNSHLSQLQCLCSLIYCNVSTINLIPVDFEGEKRRSHLTNSEPIDSSTKQTFQHPQSLRVPNGACDAEAIISDDDTKGRNRPVSPEEHVEGDDFPPCEDKSKDLSLTAHLPAELSGFSHSEIIPLCSNRSLDLSACHVQTDNTVVLVVFVTNSSEDANLQIQVCCPCESPVEEVRGHSVSVRQYSLTVKRPLVHFELVGRLSYSAAGTLQSMQFSYKLPLTSFIRPLTVSTEEYGSMWLAFSHDTKQNLTLMKEEQEPLSATLNALKKKLSLHVVEIIGVEGLVACSLLQDQPCLMHCRVHAGRLAVWLRSPVADLPDCLLYHCQRALQEH</sequence>
<dbReference type="Ensembl" id="ENSOMET00000022680.1">
    <property type="protein sequence ID" value="ENSOMEP00000014704.1"/>
    <property type="gene ID" value="ENSOMEG00000016241.1"/>
</dbReference>
<protein>
    <recommendedName>
        <fullName evidence="2">AP-4 complex subunit epsilon-1 C-terminal domain-containing protein</fullName>
    </recommendedName>
</protein>
<evidence type="ECO:0000313" key="4">
    <source>
        <dbReference type="Proteomes" id="UP000261560"/>
    </source>
</evidence>